<name>A0A556N2X7_9FLAO</name>
<comment type="caution">
    <text evidence="1">The sequence shown here is derived from an EMBL/GenBank/DDBJ whole genome shotgun (WGS) entry which is preliminary data.</text>
</comment>
<dbReference type="EMBL" id="VLPL01000002">
    <property type="protein sequence ID" value="TSJ46560.1"/>
    <property type="molecule type" value="Genomic_DNA"/>
</dbReference>
<protein>
    <submittedName>
        <fullName evidence="1">Uncharacterized protein</fullName>
    </submittedName>
</protein>
<sequence>MPREINIARCALDHCEPKEILLEELKRDVAVTSFMFEVKALRGGKEDLFFPQSGMNSTDKALYLSGGIKKELFAFSSGQDTIFCNSVIYEPSIPGYIRILVDFDNPAHQPIKRIVFNDHSLSMVPVEFQFLPAANSNFPTLNLKNYE</sequence>
<dbReference type="AlphaFoldDB" id="A0A556N2X7"/>
<dbReference type="RefSeq" id="WP_186279919.1">
    <property type="nucleotide sequence ID" value="NZ_VLPL01000002.1"/>
</dbReference>
<keyword evidence="2" id="KW-1185">Reference proteome</keyword>
<evidence type="ECO:0000313" key="2">
    <source>
        <dbReference type="Proteomes" id="UP000316008"/>
    </source>
</evidence>
<reference evidence="1 2" key="1">
    <citation type="submission" date="2019-07" db="EMBL/GenBank/DDBJ databases">
        <authorList>
            <person name="Huq M.A."/>
        </authorList>
    </citation>
    <scope>NUCLEOTIDE SEQUENCE [LARGE SCALE GENOMIC DNA]</scope>
    <source>
        <strain evidence="1 2">MAH-3</strain>
    </source>
</reference>
<accession>A0A556N2X7</accession>
<evidence type="ECO:0000313" key="1">
    <source>
        <dbReference type="EMBL" id="TSJ46560.1"/>
    </source>
</evidence>
<gene>
    <name evidence="1" type="ORF">FO442_05215</name>
</gene>
<organism evidence="1 2">
    <name type="scientific">Fluviicola chungangensis</name>
    <dbReference type="NCBI Taxonomy" id="2597671"/>
    <lineage>
        <taxon>Bacteria</taxon>
        <taxon>Pseudomonadati</taxon>
        <taxon>Bacteroidota</taxon>
        <taxon>Flavobacteriia</taxon>
        <taxon>Flavobacteriales</taxon>
        <taxon>Crocinitomicaceae</taxon>
        <taxon>Fluviicola</taxon>
    </lineage>
</organism>
<dbReference type="Proteomes" id="UP000316008">
    <property type="component" value="Unassembled WGS sequence"/>
</dbReference>
<proteinExistence type="predicted"/>